<evidence type="ECO:0000256" key="3">
    <source>
        <dbReference type="ARBA" id="ARBA00022756"/>
    </source>
</evidence>
<dbReference type="Pfam" id="PF00561">
    <property type="entry name" value="Abhydrolase_1"/>
    <property type="match status" value="1"/>
</dbReference>
<protein>
    <recommendedName>
        <fullName evidence="5">Pimeloyl-[acyl-carrier protein] methyl ester esterase</fullName>
        <ecNumber evidence="5">3.1.1.85</ecNumber>
    </recommendedName>
    <alternativeName>
        <fullName evidence="5">Biotin synthesis protein BioH</fullName>
    </alternativeName>
    <alternativeName>
        <fullName evidence="5">Carboxylesterase BioH</fullName>
    </alternativeName>
</protein>
<proteinExistence type="inferred from homology"/>
<accession>A0A2P6M5I3</accession>
<feature type="binding site" evidence="5">
    <location>
        <position position="20"/>
    </location>
    <ligand>
        <name>substrate</name>
    </ligand>
</feature>
<gene>
    <name evidence="5 7" type="primary">bioH</name>
    <name evidence="7" type="ORF">C6N40_13775</name>
</gene>
<dbReference type="GO" id="GO:0016020">
    <property type="term" value="C:membrane"/>
    <property type="evidence" value="ECO:0007669"/>
    <property type="project" value="TreeGrafter"/>
</dbReference>
<dbReference type="UniPathway" id="UPA00078"/>
<feature type="active site" evidence="5">
    <location>
        <position position="235"/>
    </location>
</feature>
<feature type="binding site" evidence="5">
    <location>
        <position position="235"/>
    </location>
    <ligand>
        <name>substrate</name>
    </ligand>
</feature>
<dbReference type="GO" id="GO:0005737">
    <property type="term" value="C:cytoplasm"/>
    <property type="evidence" value="ECO:0007669"/>
    <property type="project" value="UniProtKB-SubCell"/>
</dbReference>
<comment type="caution">
    <text evidence="7">The sequence shown here is derived from an EMBL/GenBank/DDBJ whole genome shotgun (WGS) entry which is preliminary data.</text>
</comment>
<keyword evidence="8" id="KW-1185">Reference proteome</keyword>
<dbReference type="Gene3D" id="3.40.50.1820">
    <property type="entry name" value="alpha/beta hydrolase"/>
    <property type="match status" value="1"/>
</dbReference>
<comment type="caution">
    <text evidence="5">Lacks conserved residue(s) required for the propagation of feature annotation.</text>
</comment>
<keyword evidence="3 5" id="KW-0093">Biotin biosynthesis</keyword>
<reference evidence="7 8" key="1">
    <citation type="submission" date="2018-03" db="EMBL/GenBank/DDBJ databases">
        <title>Arenimonas caeni sp. nov., isolated from activated sludge.</title>
        <authorList>
            <person name="Liu H."/>
        </authorList>
    </citation>
    <scope>NUCLEOTIDE SEQUENCE [LARGE SCALE GENOMIC DNA]</scope>
    <source>
        <strain evidence="8">z29</strain>
    </source>
</reference>
<evidence type="ECO:0000256" key="2">
    <source>
        <dbReference type="ARBA" id="ARBA00022490"/>
    </source>
</evidence>
<dbReference type="InterPro" id="IPR010076">
    <property type="entry name" value="BioH"/>
</dbReference>
<dbReference type="Proteomes" id="UP000241736">
    <property type="component" value="Unassembled WGS sequence"/>
</dbReference>
<feature type="domain" description="AB hydrolase-1" evidence="6">
    <location>
        <begin position="12"/>
        <end position="242"/>
    </location>
</feature>
<dbReference type="SUPFAM" id="SSF53474">
    <property type="entry name" value="alpha/beta-Hydrolases"/>
    <property type="match status" value="1"/>
</dbReference>
<dbReference type="PANTHER" id="PTHR43798:SF31">
    <property type="entry name" value="AB HYDROLASE SUPERFAMILY PROTEIN YCLE"/>
    <property type="match status" value="1"/>
</dbReference>
<evidence type="ECO:0000256" key="4">
    <source>
        <dbReference type="ARBA" id="ARBA00022801"/>
    </source>
</evidence>
<dbReference type="OrthoDB" id="9780744at2"/>
<evidence type="ECO:0000256" key="5">
    <source>
        <dbReference type="HAMAP-Rule" id="MF_01260"/>
    </source>
</evidence>
<feature type="binding site" evidence="5">
    <location>
        <begin position="81"/>
        <end position="82"/>
    </location>
    <ligand>
        <name>substrate</name>
    </ligand>
</feature>
<organism evidence="7 8">
    <name type="scientific">Arenimonas caeni</name>
    <dbReference type="NCBI Taxonomy" id="2058085"/>
    <lineage>
        <taxon>Bacteria</taxon>
        <taxon>Pseudomonadati</taxon>
        <taxon>Pseudomonadota</taxon>
        <taxon>Gammaproteobacteria</taxon>
        <taxon>Lysobacterales</taxon>
        <taxon>Lysobacteraceae</taxon>
        <taxon>Arenimonas</taxon>
    </lineage>
</organism>
<evidence type="ECO:0000259" key="6">
    <source>
        <dbReference type="Pfam" id="PF00561"/>
    </source>
</evidence>
<dbReference type="NCBIfam" id="TIGR01738">
    <property type="entry name" value="bioH"/>
    <property type="match status" value="1"/>
</dbReference>
<dbReference type="InterPro" id="IPR029058">
    <property type="entry name" value="AB_hydrolase_fold"/>
</dbReference>
<evidence type="ECO:0000313" key="7">
    <source>
        <dbReference type="EMBL" id="PRH81219.1"/>
    </source>
</evidence>
<dbReference type="InterPro" id="IPR000073">
    <property type="entry name" value="AB_hydrolase_1"/>
</dbReference>
<keyword evidence="4 5" id="KW-0378">Hydrolase</keyword>
<feature type="active site" description="Nucleophile" evidence="5">
    <location>
        <position position="81"/>
    </location>
</feature>
<keyword evidence="2 5" id="KW-0963">Cytoplasm</keyword>
<comment type="subunit">
    <text evidence="5">Monomer.</text>
</comment>
<feature type="active site" evidence="5">
    <location>
        <position position="207"/>
    </location>
</feature>
<comment type="catalytic activity">
    <reaction evidence="5">
        <text>6-carboxyhexanoyl-[ACP] methyl ester + H2O = 6-carboxyhexanoyl-[ACP] + methanol + H(+)</text>
        <dbReference type="Rhea" id="RHEA:42700"/>
        <dbReference type="Rhea" id="RHEA-COMP:9955"/>
        <dbReference type="Rhea" id="RHEA-COMP:10186"/>
        <dbReference type="ChEBI" id="CHEBI:15377"/>
        <dbReference type="ChEBI" id="CHEBI:15378"/>
        <dbReference type="ChEBI" id="CHEBI:17790"/>
        <dbReference type="ChEBI" id="CHEBI:78846"/>
        <dbReference type="ChEBI" id="CHEBI:82735"/>
        <dbReference type="EC" id="3.1.1.85"/>
    </reaction>
</comment>
<keyword evidence="1 5" id="KW-0719">Serine esterase</keyword>
<dbReference type="EMBL" id="PVLF01000039">
    <property type="protein sequence ID" value="PRH81219.1"/>
    <property type="molecule type" value="Genomic_DNA"/>
</dbReference>
<dbReference type="PANTHER" id="PTHR43798">
    <property type="entry name" value="MONOACYLGLYCEROL LIPASE"/>
    <property type="match status" value="1"/>
</dbReference>
<dbReference type="GO" id="GO:0090499">
    <property type="term" value="F:pimelyl-[acyl-carrier protein] methyl ester esterase activity"/>
    <property type="evidence" value="ECO:0007669"/>
    <property type="project" value="UniProtKB-EC"/>
</dbReference>
<dbReference type="EC" id="3.1.1.85" evidence="5"/>
<evidence type="ECO:0000256" key="1">
    <source>
        <dbReference type="ARBA" id="ARBA00022487"/>
    </source>
</evidence>
<sequence>MSLFHDVRGQGPALVLLHGWAMHSGLFAPLVAALQDEFELHLVDLPGHGRSREAGVPLALDAAVDAVAARVPERALWLGWSLGGLVALHAAAAMPARVRGLVMLAANPRFVRSEDWPAGMDPSVFRGFASELGRDYRATIDRFLMLEAQGSDHVREEIRLLRDEVFAHGEAAADVLRDGLALLEGTDLRDALPALAMPSLWLAGRRDRLVSPEAMQAAAALSPRARFHEVARAGHAPFLTHAGDVASALRAFAAECPP</sequence>
<comment type="subcellular location">
    <subcellularLocation>
        <location evidence="5">Cytoplasm</location>
    </subcellularLocation>
</comment>
<comment type="pathway">
    <text evidence="5">Cofactor biosynthesis; biotin biosynthesis.</text>
</comment>
<name>A0A2P6M5I3_9GAMM</name>
<dbReference type="GO" id="GO:0009102">
    <property type="term" value="P:biotin biosynthetic process"/>
    <property type="evidence" value="ECO:0007669"/>
    <property type="project" value="UniProtKB-UniRule"/>
</dbReference>
<dbReference type="AlphaFoldDB" id="A0A2P6M5I3"/>
<dbReference type="InterPro" id="IPR050266">
    <property type="entry name" value="AB_hydrolase_sf"/>
</dbReference>
<comment type="similarity">
    <text evidence="5">Belongs to the AB hydrolase superfamily. Carboxylesterase BioH family.</text>
</comment>
<dbReference type="HAMAP" id="MF_01260">
    <property type="entry name" value="Carboxylester"/>
    <property type="match status" value="1"/>
</dbReference>
<comment type="function">
    <text evidence="5">The physiological role of BioH is to remove the methyl group introduced by BioC when the pimeloyl moiety is complete. It allows to synthesize pimeloyl-ACP via the fatty acid synthetic pathway through the hydrolysis of the ester bonds of pimeloyl-ACP esters.</text>
</comment>
<evidence type="ECO:0000313" key="8">
    <source>
        <dbReference type="Proteomes" id="UP000241736"/>
    </source>
</evidence>